<comment type="similarity">
    <text evidence="2 7">Belongs to the FlgH family.</text>
</comment>
<keyword evidence="3 9" id="KW-0732">Signal</keyword>
<proteinExistence type="inferred from homology"/>
<evidence type="ECO:0000256" key="8">
    <source>
        <dbReference type="SAM" id="MobiDB-lite"/>
    </source>
</evidence>
<feature type="chain" id="PRO_5030507222" description="Flagellar L-ring protein" evidence="9">
    <location>
        <begin position="36"/>
        <end position="235"/>
    </location>
</feature>
<reference evidence="10 11" key="1">
    <citation type="submission" date="2020-07" db="EMBL/GenBank/DDBJ databases">
        <title>Novel species isolated from subtropical streams in China.</title>
        <authorList>
            <person name="Lu H."/>
        </authorList>
    </citation>
    <scope>NUCLEOTIDE SEQUENCE [LARGE SCALE GENOMIC DNA]</scope>
    <source>
        <strain evidence="10 11">LX20W</strain>
    </source>
</reference>
<organism evidence="10 11">
    <name type="scientific">Rugamonas brunnea</name>
    <dbReference type="NCBI Taxonomy" id="2758569"/>
    <lineage>
        <taxon>Bacteria</taxon>
        <taxon>Pseudomonadati</taxon>
        <taxon>Pseudomonadota</taxon>
        <taxon>Betaproteobacteria</taxon>
        <taxon>Burkholderiales</taxon>
        <taxon>Oxalobacteraceae</taxon>
        <taxon>Telluria group</taxon>
        <taxon>Rugamonas</taxon>
    </lineage>
</organism>
<keyword evidence="11" id="KW-1185">Reference proteome</keyword>
<dbReference type="NCBIfam" id="NF001304">
    <property type="entry name" value="PRK00249.1-4"/>
    <property type="match status" value="1"/>
</dbReference>
<accession>A0A7W2ESV3</accession>
<dbReference type="RefSeq" id="WP_182163109.1">
    <property type="nucleotide sequence ID" value="NZ_JACEZT010000007.1"/>
</dbReference>
<protein>
    <recommendedName>
        <fullName evidence="7">Flagellar L-ring protein</fullName>
    </recommendedName>
    <alternativeName>
        <fullName evidence="7">Basal body L-ring protein</fullName>
    </alternativeName>
</protein>
<evidence type="ECO:0000313" key="10">
    <source>
        <dbReference type="EMBL" id="MBA5638002.1"/>
    </source>
</evidence>
<name>A0A7W2ESV3_9BURK</name>
<feature type="region of interest" description="Disordered" evidence="8">
    <location>
        <begin position="39"/>
        <end position="58"/>
    </location>
</feature>
<comment type="subunit">
    <text evidence="7">The basal body constitutes a major portion of the flagellar organelle and consists of four rings (L,P,S, and M) mounted on a central rod.</text>
</comment>
<evidence type="ECO:0000256" key="5">
    <source>
        <dbReference type="ARBA" id="ARBA00023143"/>
    </source>
</evidence>
<evidence type="ECO:0000256" key="3">
    <source>
        <dbReference type="ARBA" id="ARBA00022729"/>
    </source>
</evidence>
<keyword evidence="10" id="KW-0966">Cell projection</keyword>
<keyword evidence="5 7" id="KW-0975">Bacterial flagellum</keyword>
<keyword evidence="6 7" id="KW-0998">Cell outer membrane</keyword>
<dbReference type="Pfam" id="PF02107">
    <property type="entry name" value="FlgH"/>
    <property type="match status" value="1"/>
</dbReference>
<keyword evidence="10" id="KW-0282">Flagellum</keyword>
<dbReference type="EMBL" id="JACEZT010000007">
    <property type="protein sequence ID" value="MBA5638002.1"/>
    <property type="molecule type" value="Genomic_DNA"/>
</dbReference>
<dbReference type="GO" id="GO:0009279">
    <property type="term" value="C:cell outer membrane"/>
    <property type="evidence" value="ECO:0007669"/>
    <property type="project" value="UniProtKB-SubCell"/>
</dbReference>
<comment type="subcellular location">
    <subcellularLocation>
        <location evidence="7">Cell outer membrane</location>
    </subcellularLocation>
    <subcellularLocation>
        <location evidence="7">Bacterial flagellum basal body</location>
    </subcellularLocation>
</comment>
<evidence type="ECO:0000256" key="1">
    <source>
        <dbReference type="ARBA" id="ARBA00002591"/>
    </source>
</evidence>
<dbReference type="GO" id="GO:0009427">
    <property type="term" value="C:bacterial-type flagellum basal body, distal rod, L ring"/>
    <property type="evidence" value="ECO:0007669"/>
    <property type="project" value="InterPro"/>
</dbReference>
<comment type="function">
    <text evidence="1 7">Assembles around the rod to form the L-ring and probably protects the motor/basal body from shearing forces during rotation.</text>
</comment>
<evidence type="ECO:0000256" key="4">
    <source>
        <dbReference type="ARBA" id="ARBA00023136"/>
    </source>
</evidence>
<evidence type="ECO:0000256" key="2">
    <source>
        <dbReference type="ARBA" id="ARBA00006929"/>
    </source>
</evidence>
<gene>
    <name evidence="7 10" type="primary">flgH</name>
    <name evidence="10" type="ORF">H3H37_13150</name>
</gene>
<feature type="signal peptide" evidence="9">
    <location>
        <begin position="1"/>
        <end position="35"/>
    </location>
</feature>
<evidence type="ECO:0000256" key="9">
    <source>
        <dbReference type="SAM" id="SignalP"/>
    </source>
</evidence>
<evidence type="ECO:0000256" key="7">
    <source>
        <dbReference type="HAMAP-Rule" id="MF_00415"/>
    </source>
</evidence>
<dbReference type="PRINTS" id="PR01008">
    <property type="entry name" value="FLGLRINGFLGH"/>
</dbReference>
<evidence type="ECO:0000313" key="11">
    <source>
        <dbReference type="Proteomes" id="UP000534388"/>
    </source>
</evidence>
<dbReference type="GO" id="GO:0071973">
    <property type="term" value="P:bacterial-type flagellum-dependent cell motility"/>
    <property type="evidence" value="ECO:0007669"/>
    <property type="project" value="InterPro"/>
</dbReference>
<evidence type="ECO:0000256" key="6">
    <source>
        <dbReference type="ARBA" id="ARBA00023237"/>
    </source>
</evidence>
<dbReference type="AlphaFoldDB" id="A0A7W2ESV3"/>
<dbReference type="PANTHER" id="PTHR34933">
    <property type="entry name" value="FLAGELLAR L-RING PROTEIN"/>
    <property type="match status" value="1"/>
</dbReference>
<keyword evidence="4 7" id="KW-0472">Membrane</keyword>
<dbReference type="InterPro" id="IPR000527">
    <property type="entry name" value="Flag_Lring"/>
</dbReference>
<dbReference type="HAMAP" id="MF_00415">
    <property type="entry name" value="FlgH"/>
    <property type="match status" value="1"/>
</dbReference>
<keyword evidence="10" id="KW-0969">Cilium</keyword>
<dbReference type="PANTHER" id="PTHR34933:SF1">
    <property type="entry name" value="FLAGELLAR L-RING PROTEIN"/>
    <property type="match status" value="1"/>
</dbReference>
<sequence length="235" mass="24120">MNALLCALARRAAPAAGRAVALAAALGMAGCAALAPPPVRPGPMDEPPAVSRAVGPKGTSGGVFSPDLALSLTSDSRAFRVGDVVTVNLQETTQASKKAGTSFSKDSAATVTAPSVLGKTLPKLGLDTSAQRSFAGDATSTQQNALTGAITVIVQEVLPNGLLRVAGEKSLTLNQGEEFVRLRGYLRAADIDADNQVSSQRIANARIAYSAQGTLADSQTPGWLTRFFNGPLMPF</sequence>
<comment type="caution">
    <text evidence="10">The sequence shown here is derived from an EMBL/GenBank/DDBJ whole genome shotgun (WGS) entry which is preliminary data.</text>
</comment>
<dbReference type="GO" id="GO:0003774">
    <property type="term" value="F:cytoskeletal motor activity"/>
    <property type="evidence" value="ECO:0007669"/>
    <property type="project" value="InterPro"/>
</dbReference>
<dbReference type="Proteomes" id="UP000534388">
    <property type="component" value="Unassembled WGS sequence"/>
</dbReference>